<keyword evidence="3" id="KW-1185">Reference proteome</keyword>
<feature type="chain" id="PRO_5028812632" description="Adhesin domain-containing protein" evidence="1">
    <location>
        <begin position="32"/>
        <end position="215"/>
    </location>
</feature>
<accession>A0A6S6WQ12</accession>
<proteinExistence type="predicted"/>
<reference evidence="2 3" key="1">
    <citation type="submission" date="2020-02" db="EMBL/GenBank/DDBJ databases">
        <authorList>
            <person name="Rodrigo-Torres L."/>
            <person name="Arahal R. D."/>
            <person name="Lucena T."/>
        </authorList>
    </citation>
    <scope>NUCLEOTIDE SEQUENCE [LARGE SCALE GENOMIC DNA]</scope>
    <source>
        <strain evidence="2 3">CECT 9734</strain>
    </source>
</reference>
<evidence type="ECO:0008006" key="4">
    <source>
        <dbReference type="Google" id="ProtNLM"/>
    </source>
</evidence>
<feature type="signal peptide" evidence="1">
    <location>
        <begin position="1"/>
        <end position="31"/>
    </location>
</feature>
<name>A0A6S6WQ12_9GAMM</name>
<gene>
    <name evidence="2" type="ORF">PSI9734_00354</name>
</gene>
<dbReference type="EMBL" id="CADCXY010000001">
    <property type="protein sequence ID" value="CAB0149774.1"/>
    <property type="molecule type" value="Genomic_DNA"/>
</dbReference>
<evidence type="ECO:0000313" key="3">
    <source>
        <dbReference type="Proteomes" id="UP000481517"/>
    </source>
</evidence>
<keyword evidence="1" id="KW-0732">Signal</keyword>
<dbReference type="AlphaFoldDB" id="A0A6S6WQ12"/>
<dbReference type="Proteomes" id="UP000481517">
    <property type="component" value="Unassembled WGS sequence"/>
</dbReference>
<evidence type="ECO:0000313" key="2">
    <source>
        <dbReference type="EMBL" id="CAB0149774.1"/>
    </source>
</evidence>
<sequence length="215" mass="23199">MTRQQTVWFSALFLIASVTGLSLPFATTANAHERTIDATYNVTSATELSIESGVGTVTFERHEGSTLEVELQISESDVSFFDDANIEQVELVAKQTGNRLDLRVPEQDNIQLDWLIRLPQIAAIDLELGVGEISGRLDAADMDVELGVGAIELEIVGDIADVKTDVGIGDVKISGGDSSSNERYFISASGEAKGQGRARLNMDVGIGEIRIEIKE</sequence>
<dbReference type="RefSeq" id="WP_173919391.1">
    <property type="nucleotide sequence ID" value="NZ_CADCXY010000001.1"/>
</dbReference>
<evidence type="ECO:0000256" key="1">
    <source>
        <dbReference type="SAM" id="SignalP"/>
    </source>
</evidence>
<organism evidence="2 3">
    <name type="scientific">Pseudidiomarina piscicola</name>
    <dbReference type="NCBI Taxonomy" id="2614830"/>
    <lineage>
        <taxon>Bacteria</taxon>
        <taxon>Pseudomonadati</taxon>
        <taxon>Pseudomonadota</taxon>
        <taxon>Gammaproteobacteria</taxon>
        <taxon>Alteromonadales</taxon>
        <taxon>Idiomarinaceae</taxon>
        <taxon>Pseudidiomarina</taxon>
    </lineage>
</organism>
<protein>
    <recommendedName>
        <fullName evidence="4">Adhesin domain-containing protein</fullName>
    </recommendedName>
</protein>